<reference evidence="3" key="3">
    <citation type="submission" date="2018-08" db="UniProtKB">
        <authorList>
            <consortium name="EnsemblPlants"/>
        </authorList>
    </citation>
    <scope>IDENTIFICATION</scope>
    <source>
        <strain evidence="3">cv. Bd21</strain>
    </source>
</reference>
<gene>
    <name evidence="2" type="ORF">BRADI_1g36052v3</name>
</gene>
<keyword evidence="1" id="KW-0812">Transmembrane</keyword>
<keyword evidence="4" id="KW-1185">Reference proteome</keyword>
<reference evidence="2" key="2">
    <citation type="submission" date="2017-06" db="EMBL/GenBank/DDBJ databases">
        <title>WGS assembly of Brachypodium distachyon.</title>
        <authorList>
            <consortium name="The International Brachypodium Initiative"/>
            <person name="Lucas S."/>
            <person name="Harmon-Smith M."/>
            <person name="Lail K."/>
            <person name="Tice H."/>
            <person name="Grimwood J."/>
            <person name="Bruce D."/>
            <person name="Barry K."/>
            <person name="Shu S."/>
            <person name="Lindquist E."/>
            <person name="Wang M."/>
            <person name="Pitluck S."/>
            <person name="Vogel J.P."/>
            <person name="Garvin D.F."/>
            <person name="Mockler T.C."/>
            <person name="Schmutz J."/>
            <person name="Rokhsar D."/>
            <person name="Bevan M.W."/>
        </authorList>
    </citation>
    <scope>NUCLEOTIDE SEQUENCE</scope>
    <source>
        <strain evidence="2">Bd21</strain>
    </source>
</reference>
<dbReference type="EnsemblPlants" id="PNT75646">
    <property type="protein sequence ID" value="PNT75646"/>
    <property type="gene ID" value="BRADI_1g36052v3"/>
</dbReference>
<dbReference type="Proteomes" id="UP000008810">
    <property type="component" value="Chromosome 1"/>
</dbReference>
<organism evidence="2">
    <name type="scientific">Brachypodium distachyon</name>
    <name type="common">Purple false brome</name>
    <name type="synonym">Trachynia distachya</name>
    <dbReference type="NCBI Taxonomy" id="15368"/>
    <lineage>
        <taxon>Eukaryota</taxon>
        <taxon>Viridiplantae</taxon>
        <taxon>Streptophyta</taxon>
        <taxon>Embryophyta</taxon>
        <taxon>Tracheophyta</taxon>
        <taxon>Spermatophyta</taxon>
        <taxon>Magnoliopsida</taxon>
        <taxon>Liliopsida</taxon>
        <taxon>Poales</taxon>
        <taxon>Poaceae</taxon>
        <taxon>BOP clade</taxon>
        <taxon>Pooideae</taxon>
        <taxon>Stipodae</taxon>
        <taxon>Brachypodieae</taxon>
        <taxon>Brachypodium</taxon>
    </lineage>
</organism>
<evidence type="ECO:0000313" key="2">
    <source>
        <dbReference type="EMBL" id="PNT75646.1"/>
    </source>
</evidence>
<evidence type="ECO:0000313" key="4">
    <source>
        <dbReference type="Proteomes" id="UP000008810"/>
    </source>
</evidence>
<keyword evidence="1" id="KW-1133">Transmembrane helix</keyword>
<reference evidence="2 3" key="1">
    <citation type="journal article" date="2010" name="Nature">
        <title>Genome sequencing and analysis of the model grass Brachypodium distachyon.</title>
        <authorList>
            <consortium name="International Brachypodium Initiative"/>
        </authorList>
    </citation>
    <scope>NUCLEOTIDE SEQUENCE [LARGE SCALE GENOMIC DNA]</scope>
    <source>
        <strain evidence="2 3">Bd21</strain>
    </source>
</reference>
<feature type="non-terminal residue" evidence="2">
    <location>
        <position position="1"/>
    </location>
</feature>
<evidence type="ECO:0000313" key="3">
    <source>
        <dbReference type="EnsemblPlants" id="PNT75646"/>
    </source>
</evidence>
<keyword evidence="1" id="KW-0472">Membrane</keyword>
<name>A0A2K2DMY9_BRADI</name>
<sequence>PAAPAAAASEASAAVAEAAATRKARSAAKAIFFISISALAAFSIFFDIWMVIWGAIILLVKMASLVLRQEFGCQETRVLSLFWSIKLSMGELYRLVNFKTSYVGTMFRFSFYY</sequence>
<proteinExistence type="predicted"/>
<dbReference type="EMBL" id="CM000880">
    <property type="protein sequence ID" value="PNT75646.1"/>
    <property type="molecule type" value="Genomic_DNA"/>
</dbReference>
<dbReference type="Gramene" id="PNT75646">
    <property type="protein sequence ID" value="PNT75646"/>
    <property type="gene ID" value="BRADI_1g36052v3"/>
</dbReference>
<dbReference type="InParanoid" id="A0A2K2DMY9"/>
<evidence type="ECO:0000256" key="1">
    <source>
        <dbReference type="SAM" id="Phobius"/>
    </source>
</evidence>
<accession>A0A2K2DMY9</accession>
<protein>
    <submittedName>
        <fullName evidence="2 3">Uncharacterized protein</fullName>
    </submittedName>
</protein>
<feature type="transmembrane region" description="Helical" evidence="1">
    <location>
        <begin position="30"/>
        <end position="60"/>
    </location>
</feature>
<dbReference type="AlphaFoldDB" id="A0A2K2DMY9"/>